<evidence type="ECO:0000256" key="4">
    <source>
        <dbReference type="ARBA" id="ARBA00023136"/>
    </source>
</evidence>
<evidence type="ECO:0000256" key="1">
    <source>
        <dbReference type="ARBA" id="ARBA00004141"/>
    </source>
</evidence>
<keyword evidence="2 5" id="KW-0812">Transmembrane</keyword>
<dbReference type="Pfam" id="PF01040">
    <property type="entry name" value="UbiA"/>
    <property type="match status" value="1"/>
</dbReference>
<feature type="transmembrane region" description="Helical" evidence="5">
    <location>
        <begin position="225"/>
        <end position="246"/>
    </location>
</feature>
<evidence type="ECO:0000256" key="2">
    <source>
        <dbReference type="ARBA" id="ARBA00022692"/>
    </source>
</evidence>
<proteinExistence type="predicted"/>
<dbReference type="InterPro" id="IPR000537">
    <property type="entry name" value="UbiA_prenyltransferase"/>
</dbReference>
<feature type="transmembrane region" description="Helical" evidence="5">
    <location>
        <begin position="101"/>
        <end position="118"/>
    </location>
</feature>
<comment type="caution">
    <text evidence="6">The sequence shown here is derived from an EMBL/GenBank/DDBJ whole genome shotgun (WGS) entry which is preliminary data.</text>
</comment>
<sequence length="280" mass="32581">MGKYLRLLRLQDQHFQFGCALAGGVYLSGHYVWIITWAIATTLISLASFITNELTDREDTDRFSWNKVHLRKGDKLNSTVVVLMWVVFVVNGLWLSWQLGVFIWGLAMLLIGELYSFKPIRFKARPGFDVLAQLTVWWWIPFIVPVVHFSAVGSVFWIFVAVMSLLIWGFFYPYQLSDFSADEKTGLGSTHIRLGMRQSLVFGLIFVAIGEFSYFYLRMWSGQEWSLVFALICLVSLVCYLFWLGMNKRANQETSMQRYVGIMKPVSWLMVPYVIWWLVK</sequence>
<feature type="transmembrane region" description="Helical" evidence="5">
    <location>
        <begin position="76"/>
        <end position="95"/>
    </location>
</feature>
<evidence type="ECO:0000313" key="7">
    <source>
        <dbReference type="Proteomes" id="UP000177979"/>
    </source>
</evidence>
<organism evidence="6 7">
    <name type="scientific">Candidatus Collierbacteria bacterium RIFCSPHIGHO2_01_FULL_50_25</name>
    <dbReference type="NCBI Taxonomy" id="1817722"/>
    <lineage>
        <taxon>Bacteria</taxon>
        <taxon>Candidatus Collieribacteriota</taxon>
    </lineage>
</organism>
<dbReference type="AlphaFoldDB" id="A0A1F5EYB3"/>
<dbReference type="GO" id="GO:0016020">
    <property type="term" value="C:membrane"/>
    <property type="evidence" value="ECO:0007669"/>
    <property type="project" value="UniProtKB-SubCell"/>
</dbReference>
<protein>
    <recommendedName>
        <fullName evidence="8">Ubiquinone biosynthesis protein UbiA</fullName>
    </recommendedName>
</protein>
<feature type="transmembrane region" description="Helical" evidence="5">
    <location>
        <begin position="155"/>
        <end position="174"/>
    </location>
</feature>
<feature type="transmembrane region" description="Helical" evidence="5">
    <location>
        <begin position="258"/>
        <end position="279"/>
    </location>
</feature>
<dbReference type="EMBL" id="MFAG01000004">
    <property type="protein sequence ID" value="OGD72401.1"/>
    <property type="molecule type" value="Genomic_DNA"/>
</dbReference>
<keyword evidence="4 5" id="KW-0472">Membrane</keyword>
<dbReference type="Proteomes" id="UP000177979">
    <property type="component" value="Unassembled WGS sequence"/>
</dbReference>
<dbReference type="Gene3D" id="1.20.120.1780">
    <property type="entry name" value="UbiA prenyltransferase"/>
    <property type="match status" value="1"/>
</dbReference>
<comment type="subcellular location">
    <subcellularLocation>
        <location evidence="1">Membrane</location>
        <topology evidence="1">Multi-pass membrane protein</topology>
    </subcellularLocation>
</comment>
<gene>
    <name evidence="6" type="ORF">A2703_00265</name>
</gene>
<evidence type="ECO:0000256" key="5">
    <source>
        <dbReference type="SAM" id="Phobius"/>
    </source>
</evidence>
<keyword evidence="3 5" id="KW-1133">Transmembrane helix</keyword>
<evidence type="ECO:0000256" key="3">
    <source>
        <dbReference type="ARBA" id="ARBA00022989"/>
    </source>
</evidence>
<name>A0A1F5EYB3_9BACT</name>
<feature type="transmembrane region" description="Helical" evidence="5">
    <location>
        <begin position="31"/>
        <end position="55"/>
    </location>
</feature>
<evidence type="ECO:0008006" key="8">
    <source>
        <dbReference type="Google" id="ProtNLM"/>
    </source>
</evidence>
<evidence type="ECO:0000313" key="6">
    <source>
        <dbReference type="EMBL" id="OGD72401.1"/>
    </source>
</evidence>
<accession>A0A1F5EYB3</accession>
<reference evidence="6 7" key="1">
    <citation type="journal article" date="2016" name="Nat. Commun.">
        <title>Thousands of microbial genomes shed light on interconnected biogeochemical processes in an aquifer system.</title>
        <authorList>
            <person name="Anantharaman K."/>
            <person name="Brown C.T."/>
            <person name="Hug L.A."/>
            <person name="Sharon I."/>
            <person name="Castelle C.J."/>
            <person name="Probst A.J."/>
            <person name="Thomas B.C."/>
            <person name="Singh A."/>
            <person name="Wilkins M.J."/>
            <person name="Karaoz U."/>
            <person name="Brodie E.L."/>
            <person name="Williams K.H."/>
            <person name="Hubbard S.S."/>
            <person name="Banfield J.F."/>
        </authorList>
    </citation>
    <scope>NUCLEOTIDE SEQUENCE [LARGE SCALE GENOMIC DNA]</scope>
</reference>
<feature type="transmembrane region" description="Helical" evidence="5">
    <location>
        <begin position="200"/>
        <end position="219"/>
    </location>
</feature>
<dbReference type="STRING" id="1817722.A2703_00265"/>
<dbReference type="GO" id="GO:0016765">
    <property type="term" value="F:transferase activity, transferring alkyl or aryl (other than methyl) groups"/>
    <property type="evidence" value="ECO:0007669"/>
    <property type="project" value="InterPro"/>
</dbReference>
<feature type="transmembrane region" description="Helical" evidence="5">
    <location>
        <begin position="130"/>
        <end position="149"/>
    </location>
</feature>